<feature type="region of interest" description="Disordered" evidence="1">
    <location>
        <begin position="25"/>
        <end position="45"/>
    </location>
</feature>
<dbReference type="Proteomes" id="UP000178912">
    <property type="component" value="Unassembled WGS sequence"/>
</dbReference>
<feature type="region of interest" description="Disordered" evidence="1">
    <location>
        <begin position="57"/>
        <end position="85"/>
    </location>
</feature>
<evidence type="ECO:0000313" key="2">
    <source>
        <dbReference type="EMBL" id="CZS99453.1"/>
    </source>
</evidence>
<feature type="region of interest" description="Disordered" evidence="1">
    <location>
        <begin position="267"/>
        <end position="299"/>
    </location>
</feature>
<feature type="compositionally biased region" description="Low complexity" evidence="1">
    <location>
        <begin position="68"/>
        <end position="84"/>
    </location>
</feature>
<protein>
    <submittedName>
        <fullName evidence="2">Uncharacterized protein</fullName>
    </submittedName>
</protein>
<organism evidence="2 3">
    <name type="scientific">Rhynchosporium agropyri</name>
    <dbReference type="NCBI Taxonomy" id="914238"/>
    <lineage>
        <taxon>Eukaryota</taxon>
        <taxon>Fungi</taxon>
        <taxon>Dikarya</taxon>
        <taxon>Ascomycota</taxon>
        <taxon>Pezizomycotina</taxon>
        <taxon>Leotiomycetes</taxon>
        <taxon>Helotiales</taxon>
        <taxon>Ploettnerulaceae</taxon>
        <taxon>Rhynchosporium</taxon>
    </lineage>
</organism>
<sequence>MDTRSLNNFLKPYEYSDRERRLRFSSQTFNNQPSPQSEPYLSYSSSTACPALGSFSQLSSSRRRSDSDSASQLSSDTTTLSSAPSLPPFPVPPWYQFTRGDMGPVVLNYELPCEFGMLGCYVTFRPEEHEHWIAHSFSHFLRHSPPSKTVCTFCDDPQAYFQDPYDPYGSWRTRMLHIGTHHEQHGGAPGNRPDYFLMEHLHQCGLIDEGDFKANMSYTERHDTQVGQVPYKELNLVEDDFQTPEMQARERMNGTLDAGYYDMRSEARHLRHGKDREKGRSGKSYKSSRKADVYQPSRS</sequence>
<evidence type="ECO:0000256" key="1">
    <source>
        <dbReference type="SAM" id="MobiDB-lite"/>
    </source>
</evidence>
<reference evidence="3" key="1">
    <citation type="submission" date="2016-03" db="EMBL/GenBank/DDBJ databases">
        <authorList>
            <person name="Guldener U."/>
        </authorList>
    </citation>
    <scope>NUCLEOTIDE SEQUENCE [LARGE SCALE GENOMIC DNA]</scope>
    <source>
        <strain evidence="3">04CH-RAC-A.6.1</strain>
    </source>
</reference>
<dbReference type="EMBL" id="FJUX01000040">
    <property type="protein sequence ID" value="CZS99453.1"/>
    <property type="molecule type" value="Genomic_DNA"/>
</dbReference>
<evidence type="ECO:0000313" key="3">
    <source>
        <dbReference type="Proteomes" id="UP000178912"/>
    </source>
</evidence>
<keyword evidence="3" id="KW-1185">Reference proteome</keyword>
<gene>
    <name evidence="2" type="ORF">RAG0_07774</name>
</gene>
<name>A0A1E1KN64_9HELO</name>
<dbReference type="OrthoDB" id="409136at2759"/>
<dbReference type="AlphaFoldDB" id="A0A1E1KN64"/>
<proteinExistence type="predicted"/>
<feature type="compositionally biased region" description="Basic and acidic residues" evidence="1">
    <location>
        <begin position="267"/>
        <end position="280"/>
    </location>
</feature>
<accession>A0A1E1KN64</accession>